<dbReference type="InterPro" id="IPR051214">
    <property type="entry name" value="GH32_Enzymes"/>
</dbReference>
<dbReference type="GO" id="GO:0004564">
    <property type="term" value="F:beta-fructofuranosidase activity"/>
    <property type="evidence" value="ECO:0007669"/>
    <property type="project" value="UniProtKB-EC"/>
</dbReference>
<dbReference type="PANTHER" id="PTHR43101:SF1">
    <property type="entry name" value="BETA-FRUCTOSIDASE"/>
    <property type="match status" value="1"/>
</dbReference>
<dbReference type="GO" id="GO:0005975">
    <property type="term" value="P:carbohydrate metabolic process"/>
    <property type="evidence" value="ECO:0007669"/>
    <property type="project" value="InterPro"/>
</dbReference>
<evidence type="ECO:0000259" key="6">
    <source>
        <dbReference type="Pfam" id="PF00251"/>
    </source>
</evidence>
<accession>A0A199NVM7</accession>
<reference evidence="7" key="1">
    <citation type="submission" date="2016-06" db="EMBL/GenBank/DDBJ databases">
        <title>Identification of putative biosynthetic pathways for the production of bioactive secondary metabolites by the marine actinomycete Kocuria kristinae RUTW2-3.</title>
        <authorList>
            <person name="Waterworth S.C."/>
            <person name="Walmsley T.A."/>
            <person name="Matongo T."/>
            <person name="Davies-Coleman M.T."/>
            <person name="Dorrington R.A."/>
        </authorList>
    </citation>
    <scope>NUCLEOTIDE SEQUENCE [LARGE SCALE GENOMIC DNA]</scope>
    <source>
        <strain evidence="7">RUTW2-3</strain>
    </source>
</reference>
<dbReference type="EMBL" id="LJBJ02000002">
    <property type="protein sequence ID" value="OAX52766.1"/>
    <property type="molecule type" value="Genomic_DNA"/>
</dbReference>
<dbReference type="EC" id="3.2.1.26" evidence="2"/>
<evidence type="ECO:0000313" key="8">
    <source>
        <dbReference type="Proteomes" id="UP000053171"/>
    </source>
</evidence>
<feature type="domain" description="Glycosyl hydrolase family 32 N-terminal" evidence="6">
    <location>
        <begin position="67"/>
        <end position="380"/>
    </location>
</feature>
<dbReference type="Pfam" id="PF00251">
    <property type="entry name" value="Glyco_hydro_32N"/>
    <property type="match status" value="1"/>
</dbReference>
<dbReference type="InterPro" id="IPR018053">
    <property type="entry name" value="Glyco_hydro_32_AS"/>
</dbReference>
<dbReference type="InterPro" id="IPR013320">
    <property type="entry name" value="ConA-like_dom_sf"/>
</dbReference>
<dbReference type="RefSeq" id="WP_055684611.1">
    <property type="nucleotide sequence ID" value="NZ_JALXSL010000027.1"/>
</dbReference>
<dbReference type="InterPro" id="IPR023296">
    <property type="entry name" value="Glyco_hydro_beta-prop_sf"/>
</dbReference>
<evidence type="ECO:0000313" key="7">
    <source>
        <dbReference type="EMBL" id="OAX52766.1"/>
    </source>
</evidence>
<evidence type="ECO:0000256" key="2">
    <source>
        <dbReference type="ARBA" id="ARBA00012758"/>
    </source>
</evidence>
<dbReference type="PANTHER" id="PTHR43101">
    <property type="entry name" value="BETA-FRUCTOSIDASE"/>
    <property type="match status" value="1"/>
</dbReference>
<keyword evidence="3" id="KW-0378">Hydrolase</keyword>
<dbReference type="Gene3D" id="2.115.10.20">
    <property type="entry name" value="Glycosyl hydrolase domain, family 43"/>
    <property type="match status" value="1"/>
</dbReference>
<proteinExistence type="inferred from homology"/>
<evidence type="ECO:0000256" key="1">
    <source>
        <dbReference type="ARBA" id="ARBA00009902"/>
    </source>
</evidence>
<sequence>MPPSCLPEPARPDAEGAAAEDPAVGIPGVEDPAVVDPELLDRARRAAARERELAAAVRADPDRPRYHLAPPVGRLNDPNGLVHLDGRWHAFYQYSPLHPEKAVFWRHAVSEDLLRWRDLGTALEPVRWYDRDGCYSGGALPLPGGGVEFYYTGNVRTRNGGREAYQCRAVPAGDGSGRLLPDPDNPLIPGPPPGYTAHFRDPQVLPAPEGGWMMLLGAQREDGTGAILRWDSTDRRRWGFTGEVRFDRPELRAPGFMDECPQLVGLRDEATGEERHVLIFCPQGLGPEGERFRNPHPCTYTVGVLEGCAFREATALEELDAGFEFYAPQVFAGTGERTVLMGWMGNAGEDDQPSLDHGWVHQMTLPRELILRGGRLLQRPVPEVDRLLPLGELDLPDADAAQLIPPQPRPAHRLRMEVSFEGASVGAAPDPAAHLEYLYPRGIAVAVSICATGITVDRGGSRYQAGGPERTRTLPAAGHRAVELFADSSSLEIFAEDGACVFSQRLFLTGPVAVTARCDAGARLLSAEAALLPGP</sequence>
<organism evidence="7 8">
    <name type="scientific">Rothia kristinae</name>
    <dbReference type="NCBI Taxonomy" id="37923"/>
    <lineage>
        <taxon>Bacteria</taxon>
        <taxon>Bacillati</taxon>
        <taxon>Actinomycetota</taxon>
        <taxon>Actinomycetes</taxon>
        <taxon>Micrococcales</taxon>
        <taxon>Micrococcaceae</taxon>
        <taxon>Rothia</taxon>
    </lineage>
</organism>
<dbReference type="SUPFAM" id="SSF49899">
    <property type="entry name" value="Concanavalin A-like lectins/glucanases"/>
    <property type="match status" value="1"/>
</dbReference>
<dbReference type="AlphaFoldDB" id="A0A199NVM7"/>
<dbReference type="Proteomes" id="UP000053171">
    <property type="component" value="Unassembled WGS sequence"/>
</dbReference>
<comment type="caution">
    <text evidence="7">The sequence shown here is derived from an EMBL/GenBank/DDBJ whole genome shotgun (WGS) entry which is preliminary data.</text>
</comment>
<dbReference type="InterPro" id="IPR001362">
    <property type="entry name" value="Glyco_hydro_32"/>
</dbReference>
<dbReference type="SMART" id="SM00640">
    <property type="entry name" value="Glyco_32"/>
    <property type="match status" value="1"/>
</dbReference>
<dbReference type="PROSITE" id="PS00609">
    <property type="entry name" value="GLYCOSYL_HYDROL_F32"/>
    <property type="match status" value="1"/>
</dbReference>
<dbReference type="CDD" id="cd18623">
    <property type="entry name" value="GH32_ScrB-like"/>
    <property type="match status" value="1"/>
</dbReference>
<dbReference type="InterPro" id="IPR013148">
    <property type="entry name" value="Glyco_hydro_32_N"/>
</dbReference>
<keyword evidence="8" id="KW-1185">Reference proteome</keyword>
<evidence type="ECO:0000256" key="3">
    <source>
        <dbReference type="ARBA" id="ARBA00022801"/>
    </source>
</evidence>
<comment type="similarity">
    <text evidence="1">Belongs to the glycosyl hydrolase 32 family.</text>
</comment>
<keyword evidence="4" id="KW-0326">Glycosidase</keyword>
<feature type="region of interest" description="Disordered" evidence="5">
    <location>
        <begin position="1"/>
        <end position="32"/>
    </location>
</feature>
<protein>
    <recommendedName>
        <fullName evidence="2">beta-fructofuranosidase</fullName>
        <ecNumber evidence="2">3.2.1.26</ecNumber>
    </recommendedName>
</protein>
<name>A0A199NVM7_9MICC</name>
<dbReference type="Gene3D" id="2.60.120.560">
    <property type="entry name" value="Exo-inulinase, domain 1"/>
    <property type="match status" value="1"/>
</dbReference>
<dbReference type="SUPFAM" id="SSF75005">
    <property type="entry name" value="Arabinanase/levansucrase/invertase"/>
    <property type="match status" value="1"/>
</dbReference>
<gene>
    <name evidence="7" type="ORF">AN277_0202135</name>
</gene>
<evidence type="ECO:0000256" key="5">
    <source>
        <dbReference type="SAM" id="MobiDB-lite"/>
    </source>
</evidence>
<evidence type="ECO:0000256" key="4">
    <source>
        <dbReference type="ARBA" id="ARBA00023295"/>
    </source>
</evidence>